<evidence type="ECO:0000313" key="4">
    <source>
        <dbReference type="Proteomes" id="UP001551658"/>
    </source>
</evidence>
<proteinExistence type="predicted"/>
<dbReference type="RefSeq" id="WP_357978509.1">
    <property type="nucleotide sequence ID" value="NZ_JBFAIH010000007.1"/>
</dbReference>
<keyword evidence="2" id="KW-0472">Membrane</keyword>
<evidence type="ECO:0000256" key="1">
    <source>
        <dbReference type="SAM" id="MobiDB-lite"/>
    </source>
</evidence>
<sequence length="98" mass="10849">MVTEDFDDFDHAVGGGTHSHPTDAATSAAAPIRRVGIGVYVVVMGLLLLLATIFGSNYEYELDRRLEYQECVTQEQARIAREGSLLQPQDFCDIYPGR</sequence>
<name>A0ABV3F7Y1_9NOCA</name>
<dbReference type="Proteomes" id="UP001551658">
    <property type="component" value="Unassembled WGS sequence"/>
</dbReference>
<evidence type="ECO:0000256" key="2">
    <source>
        <dbReference type="SAM" id="Phobius"/>
    </source>
</evidence>
<feature type="transmembrane region" description="Helical" evidence="2">
    <location>
        <begin position="37"/>
        <end position="55"/>
    </location>
</feature>
<protein>
    <submittedName>
        <fullName evidence="3">Uncharacterized protein</fullName>
    </submittedName>
</protein>
<reference evidence="3 4" key="1">
    <citation type="submission" date="2024-06" db="EMBL/GenBank/DDBJ databases">
        <title>The Natural Products Discovery Center: Release of the First 8490 Sequenced Strains for Exploring Actinobacteria Biosynthetic Diversity.</title>
        <authorList>
            <person name="Kalkreuter E."/>
            <person name="Kautsar S.A."/>
            <person name="Yang D."/>
            <person name="Bader C.D."/>
            <person name="Teijaro C.N."/>
            <person name="Fluegel L."/>
            <person name="Davis C.M."/>
            <person name="Simpson J.R."/>
            <person name="Lauterbach L."/>
            <person name="Steele A.D."/>
            <person name="Gui C."/>
            <person name="Meng S."/>
            <person name="Li G."/>
            <person name="Viehrig K."/>
            <person name="Ye F."/>
            <person name="Su P."/>
            <person name="Kiefer A.F."/>
            <person name="Nichols A."/>
            <person name="Cepeda A.J."/>
            <person name="Yan W."/>
            <person name="Fan B."/>
            <person name="Jiang Y."/>
            <person name="Adhikari A."/>
            <person name="Zheng C.-J."/>
            <person name="Schuster L."/>
            <person name="Cowan T.M."/>
            <person name="Smanski M.J."/>
            <person name="Chevrette M.G."/>
            <person name="De Carvalho L.P.S."/>
            <person name="Shen B."/>
        </authorList>
    </citation>
    <scope>NUCLEOTIDE SEQUENCE [LARGE SCALE GENOMIC DNA]</scope>
    <source>
        <strain evidence="3 4">NPDC050671</strain>
    </source>
</reference>
<gene>
    <name evidence="3" type="ORF">AB0H72_14030</name>
</gene>
<organism evidence="3 4">
    <name type="scientific">Nocardia fusca</name>
    <dbReference type="NCBI Taxonomy" id="941183"/>
    <lineage>
        <taxon>Bacteria</taxon>
        <taxon>Bacillati</taxon>
        <taxon>Actinomycetota</taxon>
        <taxon>Actinomycetes</taxon>
        <taxon>Mycobacteriales</taxon>
        <taxon>Nocardiaceae</taxon>
        <taxon>Nocardia</taxon>
    </lineage>
</organism>
<dbReference type="EMBL" id="JBFAIH010000007">
    <property type="protein sequence ID" value="MEV0363814.1"/>
    <property type="molecule type" value="Genomic_DNA"/>
</dbReference>
<accession>A0ABV3F7Y1</accession>
<keyword evidence="2" id="KW-0812">Transmembrane</keyword>
<comment type="caution">
    <text evidence="3">The sequence shown here is derived from an EMBL/GenBank/DDBJ whole genome shotgun (WGS) entry which is preliminary data.</text>
</comment>
<keyword evidence="4" id="KW-1185">Reference proteome</keyword>
<keyword evidence="2" id="KW-1133">Transmembrane helix</keyword>
<evidence type="ECO:0000313" key="3">
    <source>
        <dbReference type="EMBL" id="MEV0363814.1"/>
    </source>
</evidence>
<feature type="region of interest" description="Disordered" evidence="1">
    <location>
        <begin position="1"/>
        <end position="27"/>
    </location>
</feature>